<proteinExistence type="predicted"/>
<geneLocation type="plasmid" evidence="2">
    <name>pyee3</name>
</geneLocation>
<evidence type="ECO:0000313" key="2">
    <source>
        <dbReference type="Proteomes" id="UP000272010"/>
    </source>
</evidence>
<sequence length="82" mass="9459">MLNSNTRQTDWRRANPSKYTAHLLVQQALNAGRLRKGPCEVCGALKVDAHHDSYDDPLTVRWLCRRHHIRLHLGGEDMFPRG</sequence>
<evidence type="ECO:0008006" key="3">
    <source>
        <dbReference type="Google" id="ProtNLM"/>
    </source>
</evidence>
<name>A0A386UUJ2_9RHOB</name>
<accession>A0A386UUJ2</accession>
<organism evidence="1 2">
    <name type="scientific">Paracoccus yeei</name>
    <dbReference type="NCBI Taxonomy" id="147645"/>
    <lineage>
        <taxon>Bacteria</taxon>
        <taxon>Pseudomonadati</taxon>
        <taxon>Pseudomonadota</taxon>
        <taxon>Alphaproteobacteria</taxon>
        <taxon>Rhodobacterales</taxon>
        <taxon>Paracoccaceae</taxon>
        <taxon>Paracoccus</taxon>
    </lineage>
</organism>
<dbReference type="RefSeq" id="WP_120444856.1">
    <property type="nucleotide sequence ID" value="NZ_CP031081.1"/>
</dbReference>
<dbReference type="Proteomes" id="UP000272010">
    <property type="component" value="Plasmid pYEE3"/>
</dbReference>
<keyword evidence="1" id="KW-0614">Plasmid</keyword>
<protein>
    <recommendedName>
        <fullName evidence="3">HNH endonuclease</fullName>
    </recommendedName>
</protein>
<reference evidence="2" key="1">
    <citation type="submission" date="2018-07" db="EMBL/GenBank/DDBJ databases">
        <title>Genome Structure of the Opportunistic Pathogen Paracoccus yeei (Alphaproteobacteria) and Identification of Putative Virulence Factors.</title>
        <authorList>
            <person name="Lasek R."/>
            <person name="Szuplewska M."/>
            <person name="Mitura M."/>
            <person name="Decewicz P."/>
            <person name="Chmielowska C."/>
            <person name="Pawlot A."/>
            <person name="Sentkowska D."/>
            <person name="Czarnecki J."/>
            <person name="Bartosik D."/>
        </authorList>
    </citation>
    <scope>NUCLEOTIDE SEQUENCE [LARGE SCALE GENOMIC DNA]</scope>
    <source>
        <strain evidence="2">CCUG 32053</strain>
        <plasmid evidence="2">pyee3</plasmid>
    </source>
</reference>
<evidence type="ECO:0000313" key="1">
    <source>
        <dbReference type="EMBL" id="AYF03860.1"/>
    </source>
</evidence>
<gene>
    <name evidence="1" type="ORF">PY32053_04342</name>
</gene>
<dbReference type="AlphaFoldDB" id="A0A386UUJ2"/>
<dbReference type="EMBL" id="CP031081">
    <property type="protein sequence ID" value="AYF03860.1"/>
    <property type="molecule type" value="Genomic_DNA"/>
</dbReference>